<dbReference type="Pfam" id="PF02561">
    <property type="entry name" value="FliS"/>
    <property type="match status" value="1"/>
</dbReference>
<dbReference type="SUPFAM" id="SSF101116">
    <property type="entry name" value="Flagellar export chaperone FliS"/>
    <property type="match status" value="1"/>
</dbReference>
<dbReference type="GO" id="GO:0005829">
    <property type="term" value="C:cytosol"/>
    <property type="evidence" value="ECO:0007669"/>
    <property type="project" value="UniProtKB-SubCell"/>
</dbReference>
<evidence type="ECO:0000256" key="5">
    <source>
        <dbReference type="ARBA" id="ARBA00023186"/>
    </source>
</evidence>
<evidence type="ECO:0000256" key="2">
    <source>
        <dbReference type="ARBA" id="ARBA00008787"/>
    </source>
</evidence>
<comment type="subcellular location">
    <subcellularLocation>
        <location evidence="1 6">Cytoplasm</location>
        <location evidence="1 6">Cytosol</location>
    </subcellularLocation>
</comment>
<dbReference type="PIRSF" id="PIRSF039090">
    <property type="entry name" value="Flis"/>
    <property type="match status" value="1"/>
</dbReference>
<evidence type="ECO:0000256" key="4">
    <source>
        <dbReference type="ARBA" id="ARBA00022795"/>
    </source>
</evidence>
<name>A0A401UHJ0_9CLOT</name>
<sequence length="131" mass="14968">MAMNSYGNAFNTYKNNSVNFASKDQLLLMLVDGAAKFSKIGRQAILDKEAKKAHENIVKTQNIFYELMTTLDVDKGGEWAQNLMRVYDFIVKRLIDANIKKSEEIMNEVIPLIEDIRDTWNKAYKVSKGGK</sequence>
<dbReference type="CDD" id="cd16098">
    <property type="entry name" value="FliS"/>
    <property type="match status" value="1"/>
</dbReference>
<dbReference type="InterPro" id="IPR036584">
    <property type="entry name" value="FliS_sf"/>
</dbReference>
<keyword evidence="7" id="KW-0969">Cilium</keyword>
<evidence type="ECO:0000313" key="7">
    <source>
        <dbReference type="EMBL" id="GCD09023.1"/>
    </source>
</evidence>
<dbReference type="RefSeq" id="WP_233439673.1">
    <property type="nucleotide sequence ID" value="NZ_BHYK01000003.1"/>
</dbReference>
<dbReference type="NCBIfam" id="TIGR00208">
    <property type="entry name" value="fliS"/>
    <property type="match status" value="1"/>
</dbReference>
<evidence type="ECO:0000256" key="1">
    <source>
        <dbReference type="ARBA" id="ARBA00004514"/>
    </source>
</evidence>
<gene>
    <name evidence="7" type="primary">fliS</name>
    <name evidence="7" type="ORF">Ctaglu_06460</name>
</gene>
<evidence type="ECO:0000313" key="8">
    <source>
        <dbReference type="Proteomes" id="UP000287872"/>
    </source>
</evidence>
<organism evidence="7 8">
    <name type="scientific">Clostridium tagluense</name>
    <dbReference type="NCBI Taxonomy" id="360422"/>
    <lineage>
        <taxon>Bacteria</taxon>
        <taxon>Bacillati</taxon>
        <taxon>Bacillota</taxon>
        <taxon>Clostridia</taxon>
        <taxon>Eubacteriales</taxon>
        <taxon>Clostridiaceae</taxon>
        <taxon>Clostridium</taxon>
    </lineage>
</organism>
<keyword evidence="4 6" id="KW-1005">Bacterial flagellum biogenesis</keyword>
<accession>A0A401UHJ0</accession>
<dbReference type="GO" id="GO:0071973">
    <property type="term" value="P:bacterial-type flagellum-dependent cell motility"/>
    <property type="evidence" value="ECO:0007669"/>
    <property type="project" value="TreeGrafter"/>
</dbReference>
<keyword evidence="8" id="KW-1185">Reference proteome</keyword>
<comment type="caution">
    <text evidence="7">The sequence shown here is derived from an EMBL/GenBank/DDBJ whole genome shotgun (WGS) entry which is preliminary data.</text>
</comment>
<dbReference type="InterPro" id="IPR003713">
    <property type="entry name" value="FliS"/>
</dbReference>
<evidence type="ECO:0000256" key="6">
    <source>
        <dbReference type="PIRNR" id="PIRNR039090"/>
    </source>
</evidence>
<dbReference type="AlphaFoldDB" id="A0A401UHJ0"/>
<dbReference type="GO" id="GO:0044780">
    <property type="term" value="P:bacterial-type flagellum assembly"/>
    <property type="evidence" value="ECO:0007669"/>
    <property type="project" value="InterPro"/>
</dbReference>
<dbReference type="PANTHER" id="PTHR34773">
    <property type="entry name" value="FLAGELLAR SECRETION CHAPERONE FLIS"/>
    <property type="match status" value="1"/>
</dbReference>
<keyword evidence="7" id="KW-0282">Flagellum</keyword>
<comment type="similarity">
    <text evidence="2 6">Belongs to the FliS family.</text>
</comment>
<proteinExistence type="inferred from homology"/>
<dbReference type="EMBL" id="BHYK01000003">
    <property type="protein sequence ID" value="GCD09023.1"/>
    <property type="molecule type" value="Genomic_DNA"/>
</dbReference>
<evidence type="ECO:0000256" key="3">
    <source>
        <dbReference type="ARBA" id="ARBA00022490"/>
    </source>
</evidence>
<keyword evidence="5" id="KW-0143">Chaperone</keyword>
<protein>
    <recommendedName>
        <fullName evidence="6">Flagellar secretion chaperone FliS</fullName>
    </recommendedName>
</protein>
<keyword evidence="3 6" id="KW-0963">Cytoplasm</keyword>
<dbReference type="Gene3D" id="1.20.120.340">
    <property type="entry name" value="Flagellar protein FliS"/>
    <property type="match status" value="1"/>
</dbReference>
<dbReference type="Proteomes" id="UP000287872">
    <property type="component" value="Unassembled WGS sequence"/>
</dbReference>
<dbReference type="PANTHER" id="PTHR34773:SF1">
    <property type="entry name" value="FLAGELLAR SECRETION CHAPERONE FLIS"/>
    <property type="match status" value="1"/>
</dbReference>
<keyword evidence="7" id="KW-0966">Cell projection</keyword>
<reference evidence="7 8" key="1">
    <citation type="submission" date="2018-11" db="EMBL/GenBank/DDBJ databases">
        <title>Genome sequencing and assembly of Clostridium tagluense strain A121.</title>
        <authorList>
            <person name="Murakami T."/>
            <person name="Segawa T."/>
            <person name="Shcherbakova V.A."/>
            <person name="Mori H."/>
            <person name="Yoshimura Y."/>
        </authorList>
    </citation>
    <scope>NUCLEOTIDE SEQUENCE [LARGE SCALE GENOMIC DNA]</scope>
    <source>
        <strain evidence="7 8">A121</strain>
    </source>
</reference>